<feature type="signal peptide" evidence="7">
    <location>
        <begin position="1"/>
        <end position="18"/>
    </location>
</feature>
<dbReference type="Proteomes" id="UP000314294">
    <property type="component" value="Unassembled WGS sequence"/>
</dbReference>
<comment type="caution">
    <text evidence="9">The sequence shown here is derived from an EMBL/GenBank/DDBJ whole genome shotgun (WGS) entry which is preliminary data.</text>
</comment>
<sequence length="215" mass="23522">MTVEVLLLLGVLIGGAQCNPIATSPAGRERLERVLTRARQDERPPGAGARPNGTRGAEAAEPREPWTEPDRLDRADQGPTSDVALSLDAIDEYAYPDYRGKGCMDESGFVFAIGEQFAPGASACPCLCTDEGPMCSQPDCPRLHARCLRVDSSRCCPVCREQRNDCDFRGKTYGSLEEFKVSARRSHSSSPEPLLTGLFWLRLSRGGYRERAADL</sequence>
<feature type="region of interest" description="Disordered" evidence="6">
    <location>
        <begin position="36"/>
        <end position="81"/>
    </location>
</feature>
<dbReference type="PANTHER" id="PTHR46252">
    <property type="entry name" value="BRORIN FAMILY MEMBER"/>
    <property type="match status" value="1"/>
</dbReference>
<keyword evidence="2" id="KW-0964">Secreted</keyword>
<dbReference type="InterPro" id="IPR042979">
    <property type="entry name" value="VWC2/VWC2L"/>
</dbReference>
<evidence type="ECO:0000256" key="6">
    <source>
        <dbReference type="SAM" id="MobiDB-lite"/>
    </source>
</evidence>
<comment type="subcellular location">
    <subcellularLocation>
        <location evidence="1">Secreted</location>
    </subcellularLocation>
    <subcellularLocation>
        <location evidence="5">Synapse</location>
    </subcellularLocation>
</comment>
<organism evidence="9 10">
    <name type="scientific">Liparis tanakae</name>
    <name type="common">Tanaka's snailfish</name>
    <dbReference type="NCBI Taxonomy" id="230148"/>
    <lineage>
        <taxon>Eukaryota</taxon>
        <taxon>Metazoa</taxon>
        <taxon>Chordata</taxon>
        <taxon>Craniata</taxon>
        <taxon>Vertebrata</taxon>
        <taxon>Euteleostomi</taxon>
        <taxon>Actinopterygii</taxon>
        <taxon>Neopterygii</taxon>
        <taxon>Teleostei</taxon>
        <taxon>Neoteleostei</taxon>
        <taxon>Acanthomorphata</taxon>
        <taxon>Eupercaria</taxon>
        <taxon>Perciformes</taxon>
        <taxon>Cottioidei</taxon>
        <taxon>Cottales</taxon>
        <taxon>Liparidae</taxon>
        <taxon>Liparis</taxon>
    </lineage>
</organism>
<dbReference type="GO" id="GO:0005615">
    <property type="term" value="C:extracellular space"/>
    <property type="evidence" value="ECO:0007669"/>
    <property type="project" value="TreeGrafter"/>
</dbReference>
<evidence type="ECO:0000256" key="7">
    <source>
        <dbReference type="SAM" id="SignalP"/>
    </source>
</evidence>
<dbReference type="GO" id="GO:0045202">
    <property type="term" value="C:synapse"/>
    <property type="evidence" value="ECO:0007669"/>
    <property type="project" value="UniProtKB-SubCell"/>
</dbReference>
<evidence type="ECO:0000256" key="5">
    <source>
        <dbReference type="ARBA" id="ARBA00034103"/>
    </source>
</evidence>
<evidence type="ECO:0000256" key="2">
    <source>
        <dbReference type="ARBA" id="ARBA00022525"/>
    </source>
</evidence>
<dbReference type="GO" id="GO:0032281">
    <property type="term" value="C:AMPA glutamate receptor complex"/>
    <property type="evidence" value="ECO:0007669"/>
    <property type="project" value="TreeGrafter"/>
</dbReference>
<feature type="compositionally biased region" description="Basic and acidic residues" evidence="6">
    <location>
        <begin position="58"/>
        <end position="76"/>
    </location>
</feature>
<feature type="chain" id="PRO_5021232833" evidence="7">
    <location>
        <begin position="19"/>
        <end position="215"/>
    </location>
</feature>
<dbReference type="EMBL" id="SRLO01000528">
    <property type="protein sequence ID" value="TNN53066.1"/>
    <property type="molecule type" value="Genomic_DNA"/>
</dbReference>
<name>A0A4Z2GI02_9TELE</name>
<evidence type="ECO:0000313" key="9">
    <source>
        <dbReference type="EMBL" id="TNN53066.1"/>
    </source>
</evidence>
<dbReference type="PANTHER" id="PTHR46252:SF4">
    <property type="entry name" value="BRORIN"/>
    <property type="match status" value="1"/>
</dbReference>
<evidence type="ECO:0000256" key="1">
    <source>
        <dbReference type="ARBA" id="ARBA00004613"/>
    </source>
</evidence>
<dbReference type="AlphaFoldDB" id="A0A4Z2GI02"/>
<keyword evidence="3 7" id="KW-0732">Signal</keyword>
<dbReference type="OrthoDB" id="8574072at2759"/>
<evidence type="ECO:0000256" key="3">
    <source>
        <dbReference type="ARBA" id="ARBA00022729"/>
    </source>
</evidence>
<protein>
    <submittedName>
        <fullName evidence="9">Brorin</fullName>
    </submittedName>
</protein>
<dbReference type="GO" id="GO:0030514">
    <property type="term" value="P:negative regulation of BMP signaling pathway"/>
    <property type="evidence" value="ECO:0007669"/>
    <property type="project" value="TreeGrafter"/>
</dbReference>
<evidence type="ECO:0000313" key="10">
    <source>
        <dbReference type="Proteomes" id="UP000314294"/>
    </source>
</evidence>
<evidence type="ECO:0000259" key="8">
    <source>
        <dbReference type="Pfam" id="PF23333"/>
    </source>
</evidence>
<evidence type="ECO:0000256" key="4">
    <source>
        <dbReference type="ARBA" id="ARBA00023018"/>
    </source>
</evidence>
<proteinExistence type="predicted"/>
<reference evidence="9 10" key="1">
    <citation type="submission" date="2019-03" db="EMBL/GenBank/DDBJ databases">
        <title>First draft genome of Liparis tanakae, snailfish: a comprehensive survey of snailfish specific genes.</title>
        <authorList>
            <person name="Kim W."/>
            <person name="Song I."/>
            <person name="Jeong J.-H."/>
            <person name="Kim D."/>
            <person name="Kim S."/>
            <person name="Ryu S."/>
            <person name="Song J.Y."/>
            <person name="Lee S.K."/>
        </authorList>
    </citation>
    <scope>NUCLEOTIDE SEQUENCE [LARGE SCALE GENOMIC DNA]</scope>
    <source>
        <tissue evidence="9">Muscle</tissue>
    </source>
</reference>
<gene>
    <name evidence="9" type="primary">Vwc2_0</name>
    <name evidence="9" type="ORF">EYF80_036759</name>
</gene>
<feature type="domain" description="VWC2L-like N-terminal" evidence="8">
    <location>
        <begin position="101"/>
        <end position="140"/>
    </location>
</feature>
<dbReference type="Pfam" id="PF23333">
    <property type="entry name" value="VWC2L_1st"/>
    <property type="match status" value="1"/>
</dbReference>
<keyword evidence="4" id="KW-0770">Synapse</keyword>
<dbReference type="InterPro" id="IPR059152">
    <property type="entry name" value="VWC2L_N"/>
</dbReference>
<accession>A0A4Z2GI02</accession>
<keyword evidence="10" id="KW-1185">Reference proteome</keyword>